<evidence type="ECO:0000259" key="5">
    <source>
        <dbReference type="Pfam" id="PF01420"/>
    </source>
</evidence>
<dbReference type="InterPro" id="IPR044946">
    <property type="entry name" value="Restrct_endonuc_typeI_TRD_sf"/>
</dbReference>
<dbReference type="Gene3D" id="1.10.287.1120">
    <property type="entry name" value="Bipartite methylase S protein"/>
    <property type="match status" value="1"/>
</dbReference>
<accession>A0ABQ6XCN0</accession>
<dbReference type="CDD" id="cd17288">
    <property type="entry name" value="RMtype1_S_LlaAI06ORF1089P_TRD1-CR1_like"/>
    <property type="match status" value="1"/>
</dbReference>
<proteinExistence type="inferred from homology"/>
<keyword evidence="4" id="KW-0175">Coiled coil</keyword>
<comment type="caution">
    <text evidence="6">The sequence shown here is derived from an EMBL/GenBank/DDBJ whole genome shotgun (WGS) entry which is preliminary data.</text>
</comment>
<evidence type="ECO:0000313" key="6">
    <source>
        <dbReference type="EMBL" id="KAE8439771.1"/>
    </source>
</evidence>
<dbReference type="Pfam" id="PF01420">
    <property type="entry name" value="Methylase_S"/>
    <property type="match status" value="1"/>
</dbReference>
<feature type="domain" description="Type I restriction modification DNA specificity" evidence="5">
    <location>
        <begin position="49"/>
        <end position="164"/>
    </location>
</feature>
<dbReference type="PANTHER" id="PTHR43140:SF1">
    <property type="entry name" value="TYPE I RESTRICTION ENZYME ECOKI SPECIFICITY SUBUNIT"/>
    <property type="match status" value="1"/>
</dbReference>
<dbReference type="InterPro" id="IPR000055">
    <property type="entry name" value="Restrct_endonuc_typeI_TRD"/>
</dbReference>
<evidence type="ECO:0000256" key="2">
    <source>
        <dbReference type="ARBA" id="ARBA00022747"/>
    </source>
</evidence>
<dbReference type="SUPFAM" id="SSF116734">
    <property type="entry name" value="DNA methylase specificity domain"/>
    <property type="match status" value="2"/>
</dbReference>
<dbReference type="EMBL" id="VWRT01000001">
    <property type="protein sequence ID" value="KAE8439771.1"/>
    <property type="molecule type" value="Genomic_DNA"/>
</dbReference>
<dbReference type="RefSeq" id="WP_153842173.1">
    <property type="nucleotide sequence ID" value="NZ_CP048602.1"/>
</dbReference>
<feature type="coiled-coil region" evidence="4">
    <location>
        <begin position="163"/>
        <end position="190"/>
    </location>
</feature>
<evidence type="ECO:0000256" key="3">
    <source>
        <dbReference type="ARBA" id="ARBA00023125"/>
    </source>
</evidence>
<organism evidence="6 7">
    <name type="scientific">Vreelandella piezotolerans</name>
    <dbReference type="NCBI Taxonomy" id="2609667"/>
    <lineage>
        <taxon>Bacteria</taxon>
        <taxon>Pseudomonadati</taxon>
        <taxon>Pseudomonadota</taxon>
        <taxon>Gammaproteobacteria</taxon>
        <taxon>Oceanospirillales</taxon>
        <taxon>Halomonadaceae</taxon>
        <taxon>Vreelandella</taxon>
    </lineage>
</organism>
<dbReference type="Gene3D" id="3.90.220.20">
    <property type="entry name" value="DNA methylase specificity domains"/>
    <property type="match status" value="2"/>
</dbReference>
<name>A0ABQ6XCN0_9GAMM</name>
<dbReference type="GO" id="GO:0004519">
    <property type="term" value="F:endonuclease activity"/>
    <property type="evidence" value="ECO:0007669"/>
    <property type="project" value="UniProtKB-KW"/>
</dbReference>
<keyword evidence="6" id="KW-0540">Nuclease</keyword>
<keyword evidence="6" id="KW-0255">Endonuclease</keyword>
<keyword evidence="6" id="KW-0378">Hydrolase</keyword>
<dbReference type="Proteomes" id="UP000466130">
    <property type="component" value="Unassembled WGS sequence"/>
</dbReference>
<keyword evidence="3" id="KW-0238">DNA-binding</keyword>
<evidence type="ECO:0000313" key="7">
    <source>
        <dbReference type="Proteomes" id="UP000466130"/>
    </source>
</evidence>
<protein>
    <submittedName>
        <fullName evidence="6">Restriction endonuclease subunit S</fullName>
    </submittedName>
</protein>
<comment type="similarity">
    <text evidence="1">Belongs to the type-I restriction system S methylase family.</text>
</comment>
<sequence>MSISAYPAYESYKASGVEWWPRTPAHWTVAPLKHGLRINNGQDHKDVLADDGYPVYGSGGQFAYASSYLHDGEAILLGRKGTIDKPLHVSGKFWSVDTMFYAVCNARLIPRFAYYFVTTIPFFYFSTSTALPSMTQDDLKNTPVSLPPLPEQRSIAAFLDNKCAKIDEAVRIKEEQIKLLRERRQILIQQAVTRGLTPDVPTKDSGIDWIGEIPAHWEVRRSKFLFKQSKELARKDDIQLSATQSYGVISQEKFESLVGRRVVKISTNLDKRKHVELNDFVISMRSFQGGLERAYATGCIRSSYVILRPDPEVNPDFFGYLLKIPRYIHALQITGNFIRDGQDLTFENFADVDLFIPPYQEQSEIADHIKRSCDRIDDAITIKENQIAKLNEYKTSLINAAVTGKIKVS</sequence>
<keyword evidence="7" id="KW-1185">Reference proteome</keyword>
<evidence type="ECO:0000256" key="4">
    <source>
        <dbReference type="SAM" id="Coils"/>
    </source>
</evidence>
<gene>
    <name evidence="6" type="ORF">F1978_00490</name>
</gene>
<keyword evidence="2" id="KW-0680">Restriction system</keyword>
<reference evidence="6 7" key="1">
    <citation type="submission" date="2019-09" db="EMBL/GenBank/DDBJ databases">
        <title>The Halomonas whole genome shotgun (WGS).</title>
        <authorList>
            <person name="Xie Z."/>
        </authorList>
    </citation>
    <scope>NUCLEOTIDE SEQUENCE [LARGE SCALE GENOMIC DNA]</scope>
    <source>
        <strain evidence="6 7">NBT06E8</strain>
    </source>
</reference>
<dbReference type="PANTHER" id="PTHR43140">
    <property type="entry name" value="TYPE-1 RESTRICTION ENZYME ECOKI SPECIFICITY PROTEIN"/>
    <property type="match status" value="1"/>
</dbReference>
<dbReference type="InterPro" id="IPR051212">
    <property type="entry name" value="Type-I_RE_S_subunit"/>
</dbReference>
<evidence type="ECO:0000256" key="1">
    <source>
        <dbReference type="ARBA" id="ARBA00010923"/>
    </source>
</evidence>